<proteinExistence type="inferred from homology"/>
<dbReference type="PANTHER" id="PTHR43137:SF1">
    <property type="entry name" value="DIHYDROOROTASE"/>
    <property type="match status" value="1"/>
</dbReference>
<evidence type="ECO:0000256" key="1">
    <source>
        <dbReference type="ARBA" id="ARBA00022723"/>
    </source>
</evidence>
<dbReference type="InterPro" id="IPR004721">
    <property type="entry name" value="DHOdimr"/>
</dbReference>
<keyword evidence="6" id="KW-1185">Reference proteome</keyword>
<evidence type="ECO:0000313" key="6">
    <source>
        <dbReference type="Proteomes" id="UP000030693"/>
    </source>
</evidence>
<evidence type="ECO:0000256" key="4">
    <source>
        <dbReference type="ARBA" id="ARBA00022975"/>
    </source>
</evidence>
<dbReference type="PANTHER" id="PTHR43137">
    <property type="entry name" value="DIHYDROOROTASE"/>
    <property type="match status" value="1"/>
</dbReference>
<dbReference type="AlphaFoldDB" id="A0A058Z3Q8"/>
<dbReference type="GO" id="GO:0044205">
    <property type="term" value="P:'de novo' UMP biosynthetic process"/>
    <property type="evidence" value="ECO:0007669"/>
    <property type="project" value="UniProtKB-UniPathway"/>
</dbReference>
<dbReference type="InterPro" id="IPR032466">
    <property type="entry name" value="Metal_Hydrolase"/>
</dbReference>
<dbReference type="GO" id="GO:0005737">
    <property type="term" value="C:cytoplasm"/>
    <property type="evidence" value="ECO:0007669"/>
    <property type="project" value="TreeGrafter"/>
</dbReference>
<evidence type="ECO:0000313" key="5">
    <source>
        <dbReference type="EMBL" id="KCV68533.1"/>
    </source>
</evidence>
<dbReference type="STRING" id="691883.A0A058Z3Q8"/>
<dbReference type="Proteomes" id="UP000030693">
    <property type="component" value="Unassembled WGS sequence"/>
</dbReference>
<dbReference type="OrthoDB" id="1670005at2759"/>
<dbReference type="Gene3D" id="3.20.20.140">
    <property type="entry name" value="Metal-dependent hydrolases"/>
    <property type="match status" value="1"/>
</dbReference>
<evidence type="ECO:0000256" key="2">
    <source>
        <dbReference type="ARBA" id="ARBA00022801"/>
    </source>
</evidence>
<dbReference type="EMBL" id="KB932208">
    <property type="protein sequence ID" value="KCV68533.1"/>
    <property type="molecule type" value="Genomic_DNA"/>
</dbReference>
<reference evidence="5" key="1">
    <citation type="submission" date="2013-04" db="EMBL/GenBank/DDBJ databases">
        <title>The Genome Sequence of Fonticula alba ATCC 38817.</title>
        <authorList>
            <consortium name="The Broad Institute Genomics Platform"/>
            <person name="Russ C."/>
            <person name="Cuomo C."/>
            <person name="Burger G."/>
            <person name="Gray M.W."/>
            <person name="Holland P.W.H."/>
            <person name="King N."/>
            <person name="Lang F.B.F."/>
            <person name="Roger A.J."/>
            <person name="Ruiz-Trillo I."/>
            <person name="Brown M."/>
            <person name="Walker B."/>
            <person name="Young S."/>
            <person name="Zeng Q."/>
            <person name="Gargeya S."/>
            <person name="Fitzgerald M."/>
            <person name="Haas B."/>
            <person name="Abouelleil A."/>
            <person name="Allen A.W."/>
            <person name="Alvarado L."/>
            <person name="Arachchi H.M."/>
            <person name="Berlin A.M."/>
            <person name="Chapman S.B."/>
            <person name="Gainer-Dewar J."/>
            <person name="Goldberg J."/>
            <person name="Griggs A."/>
            <person name="Gujja S."/>
            <person name="Hansen M."/>
            <person name="Howarth C."/>
            <person name="Imamovic A."/>
            <person name="Ireland A."/>
            <person name="Larimer J."/>
            <person name="McCowan C."/>
            <person name="Murphy C."/>
            <person name="Pearson M."/>
            <person name="Poon T.W."/>
            <person name="Priest M."/>
            <person name="Roberts A."/>
            <person name="Saif S."/>
            <person name="Shea T."/>
            <person name="Sisk P."/>
            <person name="Sykes S."/>
            <person name="Wortman J."/>
            <person name="Nusbaum C."/>
            <person name="Birren B."/>
        </authorList>
    </citation>
    <scope>NUCLEOTIDE SEQUENCE [LARGE SCALE GENOMIC DNA]</scope>
    <source>
        <strain evidence="5">ATCC 38817</strain>
    </source>
</reference>
<keyword evidence="4" id="KW-0665">Pyrimidine biosynthesis</keyword>
<dbReference type="GO" id="GO:0004151">
    <property type="term" value="F:dihydroorotase activity"/>
    <property type="evidence" value="ECO:0007669"/>
    <property type="project" value="InterPro"/>
</dbReference>
<dbReference type="SUPFAM" id="SSF51556">
    <property type="entry name" value="Metallo-dependent hydrolases"/>
    <property type="match status" value="1"/>
</dbReference>
<keyword evidence="1" id="KW-0479">Metal-binding</keyword>
<accession>A0A058Z3Q8</accession>
<dbReference type="UniPathway" id="UPA00070">
    <property type="reaction ID" value="UER00117"/>
</dbReference>
<dbReference type="HAMAP" id="MF_00219">
    <property type="entry name" value="PyrC_classII"/>
    <property type="match status" value="1"/>
</dbReference>
<dbReference type="PROSITE" id="PS00482">
    <property type="entry name" value="DIHYDROOROTASE_1"/>
    <property type="match status" value="1"/>
</dbReference>
<protein>
    <submittedName>
        <fullName evidence="5">Uncharacterized protein</fullName>
    </submittedName>
</protein>
<gene>
    <name evidence="5" type="ORF">H696_04825</name>
</gene>
<dbReference type="RefSeq" id="XP_009496965.1">
    <property type="nucleotide sequence ID" value="XM_009498690.1"/>
</dbReference>
<dbReference type="eggNOG" id="KOG2902">
    <property type="taxonomic scope" value="Eukaryota"/>
</dbReference>
<dbReference type="PROSITE" id="PS00483">
    <property type="entry name" value="DIHYDROOROTASE_2"/>
    <property type="match status" value="1"/>
</dbReference>
<sequence length="452" mass="47769">MSPSVDSPLFEIVGGVDDLHVHLRTPPFNTEILARLARAGGAGRVLVMPNLERPVTGASRATAYRRAINRAEPRLDALMTLYFTEGLTPADVETAAREGVTAIKLYPAGATMNSAYGVSLSRLATMAPVLAAMEKHGLILCIHGEIPPGEAVPVRTGWETASELATAGNAATATSSDPFDAALLKELIEAEPVVACSLTGEAYFLPILLQLTREFPRLKIVLEHVTTAAAVMTVARCGPNVAATITVHHIDMIADDWAGRGHLFCKPVAKTARDRAALRQVIRMGHPRFFLGSDSAPHSLPAKLPPNGGSAITLEQATRAPESLPSGQSPVACCPGVFTSPLLVAYLATSLERFGALDRLADFAGRFGREFYGLAAAAPPGGEPGVLRIFRRPQVVPEHYDLPGGPVVPYLAGVTLPFSVEWANTAEPTECPVLAAGEAHPDALDEAGVPWV</sequence>
<organism evidence="5">
    <name type="scientific">Fonticula alba</name>
    <name type="common">Slime mold</name>
    <dbReference type="NCBI Taxonomy" id="691883"/>
    <lineage>
        <taxon>Eukaryota</taxon>
        <taxon>Rotosphaerida</taxon>
        <taxon>Fonticulaceae</taxon>
        <taxon>Fonticula</taxon>
    </lineage>
</organism>
<dbReference type="GeneID" id="20529550"/>
<name>A0A058Z3Q8_FONAL</name>
<keyword evidence="2" id="KW-0378">Hydrolase</keyword>
<evidence type="ECO:0000256" key="3">
    <source>
        <dbReference type="ARBA" id="ARBA00022833"/>
    </source>
</evidence>
<dbReference type="InterPro" id="IPR002195">
    <property type="entry name" value="Dihydroorotase_CS"/>
</dbReference>
<dbReference type="GO" id="GO:0006207">
    <property type="term" value="P:'de novo' pyrimidine nucleobase biosynthetic process"/>
    <property type="evidence" value="ECO:0007669"/>
    <property type="project" value="TreeGrafter"/>
</dbReference>
<keyword evidence="3" id="KW-0862">Zinc</keyword>
<dbReference type="GO" id="GO:0046872">
    <property type="term" value="F:metal ion binding"/>
    <property type="evidence" value="ECO:0007669"/>
    <property type="project" value="UniProtKB-KW"/>
</dbReference>